<gene>
    <name evidence="1" type="ORF">SAMN05518682_1202</name>
</gene>
<dbReference type="AlphaFoldDB" id="A0A1N6PYG3"/>
<protein>
    <submittedName>
        <fullName evidence="1">Uncharacterized protein</fullName>
    </submittedName>
</protein>
<reference evidence="2" key="1">
    <citation type="submission" date="2017-01" db="EMBL/GenBank/DDBJ databases">
        <authorList>
            <person name="Varghese N."/>
            <person name="Submissions S."/>
        </authorList>
    </citation>
    <scope>NUCLEOTIDE SEQUENCE [LARGE SCALE GENOMIC DNA]</scope>
    <source>
        <strain evidence="2">3bp</strain>
    </source>
</reference>
<proteinExistence type="predicted"/>
<name>A0A1N6PYG3_9MICO</name>
<dbReference type="Proteomes" id="UP000186235">
    <property type="component" value="Unassembled WGS sequence"/>
</dbReference>
<evidence type="ECO:0000313" key="1">
    <source>
        <dbReference type="EMBL" id="SIQ09335.1"/>
    </source>
</evidence>
<dbReference type="EMBL" id="FTMI01000002">
    <property type="protein sequence ID" value="SIQ09335.1"/>
    <property type="molecule type" value="Genomic_DNA"/>
</dbReference>
<organism evidence="1 2">
    <name type="scientific">Cellulosimicrobium aquatile</name>
    <dbReference type="NCBI Taxonomy" id="1612203"/>
    <lineage>
        <taxon>Bacteria</taxon>
        <taxon>Bacillati</taxon>
        <taxon>Actinomycetota</taxon>
        <taxon>Actinomycetes</taxon>
        <taxon>Micrococcales</taxon>
        <taxon>Promicromonosporaceae</taxon>
        <taxon>Cellulosimicrobium</taxon>
    </lineage>
</organism>
<evidence type="ECO:0000313" key="2">
    <source>
        <dbReference type="Proteomes" id="UP000186235"/>
    </source>
</evidence>
<sequence length="88" mass="9103">MARVAAAVTVPSSSALDGGLLDQHARVVRDPPVQRLEAGVRPEVGLERPGAVPGRERLEAGLVDLGLAAFSPTCVGGVRPLRTGRVRA</sequence>
<keyword evidence="2" id="KW-1185">Reference proteome</keyword>
<accession>A0A1N6PYG3</accession>